<protein>
    <recommendedName>
        <fullName evidence="5">PEP-CTERM protein-sorting domain-containing protein</fullName>
    </recommendedName>
</protein>
<dbReference type="Proteomes" id="UP001629058">
    <property type="component" value="Unassembled WGS sequence"/>
</dbReference>
<gene>
    <name evidence="3" type="ORF">ABS765_16735</name>
</gene>
<reference evidence="3 4" key="1">
    <citation type="submission" date="2024-06" db="EMBL/GenBank/DDBJ databases">
        <authorList>
            <person name="Kaempfer P."/>
            <person name="Viver T."/>
        </authorList>
    </citation>
    <scope>NUCLEOTIDE SEQUENCE [LARGE SCALE GENOMIC DNA]</scope>
    <source>
        <strain evidence="3 4">ST-37</strain>
    </source>
</reference>
<evidence type="ECO:0000256" key="1">
    <source>
        <dbReference type="SAM" id="Phobius"/>
    </source>
</evidence>
<feature type="transmembrane region" description="Helical" evidence="1">
    <location>
        <begin position="55"/>
        <end position="72"/>
    </location>
</feature>
<evidence type="ECO:0000256" key="2">
    <source>
        <dbReference type="SAM" id="SignalP"/>
    </source>
</evidence>
<keyword evidence="1" id="KW-1133">Transmembrane helix</keyword>
<feature type="chain" id="PRO_5047307260" description="PEP-CTERM protein-sorting domain-containing protein" evidence="2">
    <location>
        <begin position="19"/>
        <end position="77"/>
    </location>
</feature>
<evidence type="ECO:0000313" key="3">
    <source>
        <dbReference type="EMBL" id="MFL9835666.1"/>
    </source>
</evidence>
<name>A0ABW8Y8K8_9FLAO</name>
<feature type="signal peptide" evidence="2">
    <location>
        <begin position="1"/>
        <end position="18"/>
    </location>
</feature>
<proteinExistence type="predicted"/>
<evidence type="ECO:0008006" key="5">
    <source>
        <dbReference type="Google" id="ProtNLM"/>
    </source>
</evidence>
<dbReference type="RefSeq" id="WP_408092619.1">
    <property type="nucleotide sequence ID" value="NZ_JBELPY010000016.1"/>
</dbReference>
<keyword evidence="2" id="KW-0732">Signal</keyword>
<dbReference type="EMBL" id="JBELPY010000016">
    <property type="protein sequence ID" value="MFL9835666.1"/>
    <property type="molecule type" value="Genomic_DNA"/>
</dbReference>
<comment type="caution">
    <text evidence="3">The sequence shown here is derived from an EMBL/GenBank/DDBJ whole genome shotgun (WGS) entry which is preliminary data.</text>
</comment>
<keyword evidence="1" id="KW-0472">Membrane</keyword>
<keyword evidence="4" id="KW-1185">Reference proteome</keyword>
<keyword evidence="1" id="KW-0812">Transmembrane</keyword>
<sequence>MKKIIIMFTMALSGFAFAQDTSENPFIYDTDPNEVENVDEDVYPANPGEAPIDDYIPALFVVGVAFAIAYANKKKAI</sequence>
<evidence type="ECO:0000313" key="4">
    <source>
        <dbReference type="Proteomes" id="UP001629058"/>
    </source>
</evidence>
<accession>A0ABW8Y8K8</accession>
<organism evidence="3 4">
    <name type="scientific">Chryseobacterium terrae</name>
    <dbReference type="NCBI Taxonomy" id="3163299"/>
    <lineage>
        <taxon>Bacteria</taxon>
        <taxon>Pseudomonadati</taxon>
        <taxon>Bacteroidota</taxon>
        <taxon>Flavobacteriia</taxon>
        <taxon>Flavobacteriales</taxon>
        <taxon>Weeksellaceae</taxon>
        <taxon>Chryseobacterium group</taxon>
        <taxon>Chryseobacterium</taxon>
    </lineage>
</organism>